<dbReference type="InterPro" id="IPR002347">
    <property type="entry name" value="SDR_fam"/>
</dbReference>
<evidence type="ECO:0000256" key="4">
    <source>
        <dbReference type="RuleBase" id="RU000363"/>
    </source>
</evidence>
<dbReference type="GO" id="GO:0006633">
    <property type="term" value="P:fatty acid biosynthetic process"/>
    <property type="evidence" value="ECO:0007669"/>
    <property type="project" value="TreeGrafter"/>
</dbReference>
<organism evidence="5 6">
    <name type="scientific">Huiozyma naganishii (strain ATCC MYA-139 / BCRC 22969 / CBS 8797 / KCTC 17520 / NBRC 10181 / NCYC 3082 / Yp74L-3)</name>
    <name type="common">Yeast</name>
    <name type="synonym">Kazachstania naganishii</name>
    <dbReference type="NCBI Taxonomy" id="1071383"/>
    <lineage>
        <taxon>Eukaryota</taxon>
        <taxon>Fungi</taxon>
        <taxon>Dikarya</taxon>
        <taxon>Ascomycota</taxon>
        <taxon>Saccharomycotina</taxon>
        <taxon>Saccharomycetes</taxon>
        <taxon>Saccharomycetales</taxon>
        <taxon>Saccharomycetaceae</taxon>
        <taxon>Huiozyma</taxon>
    </lineage>
</organism>
<reference evidence="5 6" key="1">
    <citation type="journal article" date="2011" name="Proc. Natl. Acad. Sci. U.S.A.">
        <title>Evolutionary erosion of yeast sex chromosomes by mating-type switching accidents.</title>
        <authorList>
            <person name="Gordon J.L."/>
            <person name="Armisen D."/>
            <person name="Proux-Wera E."/>
            <person name="Oheigeartaigh S.S."/>
            <person name="Byrne K.P."/>
            <person name="Wolfe K.H."/>
        </authorList>
    </citation>
    <scope>NUCLEOTIDE SEQUENCE [LARGE SCALE GENOMIC DNA]</scope>
    <source>
        <strain evidence="6">ATCC MYA-139 / BCRC 22969 / CBS 8797 / CCRC 22969 / KCTC 17520 / NBRC 10181 / NCYC 3082</strain>
    </source>
</reference>
<accession>J7S2W3</accession>
<dbReference type="Proteomes" id="UP000006310">
    <property type="component" value="Chromosome 1"/>
</dbReference>
<dbReference type="eggNOG" id="KOG0725">
    <property type="taxonomic scope" value="Eukaryota"/>
</dbReference>
<dbReference type="Gene3D" id="3.40.50.720">
    <property type="entry name" value="NAD(P)-binding Rossmann-like Domain"/>
    <property type="match status" value="1"/>
</dbReference>
<dbReference type="EMBL" id="HE978314">
    <property type="protein sequence ID" value="CCK68379.1"/>
    <property type="molecule type" value="Genomic_DNA"/>
</dbReference>
<evidence type="ECO:0008006" key="7">
    <source>
        <dbReference type="Google" id="ProtNLM"/>
    </source>
</evidence>
<evidence type="ECO:0000313" key="5">
    <source>
        <dbReference type="EMBL" id="CCK68379.1"/>
    </source>
</evidence>
<dbReference type="InterPro" id="IPR036291">
    <property type="entry name" value="NAD(P)-bd_dom_sf"/>
</dbReference>
<dbReference type="HOGENOM" id="CLU_010194_2_10_1"/>
<dbReference type="RefSeq" id="XP_022462625.1">
    <property type="nucleotide sequence ID" value="XM_022611191.1"/>
</dbReference>
<dbReference type="InterPro" id="IPR020904">
    <property type="entry name" value="Sc_DH/Rdtase_CS"/>
</dbReference>
<dbReference type="GO" id="GO:0048038">
    <property type="term" value="F:quinone binding"/>
    <property type="evidence" value="ECO:0007669"/>
    <property type="project" value="TreeGrafter"/>
</dbReference>
<gene>
    <name evidence="5" type="primary">KNAG0A07260</name>
    <name evidence="5" type="ordered locus">KNAG_0A07260</name>
</gene>
<dbReference type="PANTHER" id="PTHR42760">
    <property type="entry name" value="SHORT-CHAIN DEHYDROGENASES/REDUCTASES FAMILY MEMBER"/>
    <property type="match status" value="1"/>
</dbReference>
<sequence length="274" mass="29451">MEPVAIVTGATRGIGQAVVRELSRHGLSCIAVGSSWDSARRVAPGSHLHFTTHSQRHTALAVDLAQWPQWTRGTRSRAFVGAVRTTARRGRFSLFPRARRGQDAQYVNLLVNCAGVTQRALSVNTPAEVAQRIVNVNLMSMFTLCNVATKHMIRAGRRRGSSLLEVTPSPCIINVSSLLGETGHALPGTSVYAATKAAITQYTAAIAQETATWGVRALSIAPGVVSDTDMVRGLDQAAREQLVQALMGLPECTTEDIARQVWSMYEGESQSGSL</sequence>
<protein>
    <recommendedName>
        <fullName evidence="7">Ketoreductase (KR) domain-containing protein</fullName>
    </recommendedName>
</protein>
<dbReference type="AlphaFoldDB" id="J7S2W3"/>
<dbReference type="GeneID" id="34524014"/>
<dbReference type="GO" id="GO:0016616">
    <property type="term" value="F:oxidoreductase activity, acting on the CH-OH group of donors, NAD or NADP as acceptor"/>
    <property type="evidence" value="ECO:0007669"/>
    <property type="project" value="TreeGrafter"/>
</dbReference>
<comment type="similarity">
    <text evidence="1 4">Belongs to the short-chain dehydrogenases/reductases (SDR) family.</text>
</comment>
<dbReference type="PRINTS" id="PR00081">
    <property type="entry name" value="GDHRDH"/>
</dbReference>
<evidence type="ECO:0000256" key="3">
    <source>
        <dbReference type="ARBA" id="ARBA00023002"/>
    </source>
</evidence>
<evidence type="ECO:0000313" key="6">
    <source>
        <dbReference type="Proteomes" id="UP000006310"/>
    </source>
</evidence>
<keyword evidence="2" id="KW-0521">NADP</keyword>
<dbReference type="STRING" id="1071383.J7S2W3"/>
<dbReference type="PROSITE" id="PS00061">
    <property type="entry name" value="ADH_SHORT"/>
    <property type="match status" value="1"/>
</dbReference>
<dbReference type="OrthoDB" id="417891at2759"/>
<dbReference type="PRINTS" id="PR00080">
    <property type="entry name" value="SDRFAMILY"/>
</dbReference>
<name>J7S2W3_HUIN7</name>
<dbReference type="SUPFAM" id="SSF51735">
    <property type="entry name" value="NAD(P)-binding Rossmann-fold domains"/>
    <property type="match status" value="1"/>
</dbReference>
<dbReference type="Pfam" id="PF00106">
    <property type="entry name" value="adh_short"/>
    <property type="match status" value="2"/>
</dbReference>
<dbReference type="KEGG" id="kng:KNAG_0A07260"/>
<keyword evidence="3" id="KW-0560">Oxidoreductase</keyword>
<evidence type="ECO:0000256" key="2">
    <source>
        <dbReference type="ARBA" id="ARBA00022857"/>
    </source>
</evidence>
<dbReference type="OMA" id="QETETWG"/>
<dbReference type="PANTHER" id="PTHR42760:SF133">
    <property type="entry name" value="3-OXOACYL-[ACYL-CARRIER-PROTEIN] REDUCTASE"/>
    <property type="match status" value="1"/>
</dbReference>
<proteinExistence type="inferred from homology"/>
<keyword evidence="6" id="KW-1185">Reference proteome</keyword>
<evidence type="ECO:0000256" key="1">
    <source>
        <dbReference type="ARBA" id="ARBA00006484"/>
    </source>
</evidence>
<dbReference type="CDD" id="cd05233">
    <property type="entry name" value="SDR_c"/>
    <property type="match status" value="1"/>
</dbReference>
<reference evidence="6" key="2">
    <citation type="submission" date="2012-08" db="EMBL/GenBank/DDBJ databases">
        <title>Genome sequence of Kazachstania naganishii.</title>
        <authorList>
            <person name="Gordon J.L."/>
            <person name="Armisen D."/>
            <person name="Proux-Wera E."/>
            <person name="OhEigeartaigh S.S."/>
            <person name="Byrne K.P."/>
            <person name="Wolfe K.H."/>
        </authorList>
    </citation>
    <scope>NUCLEOTIDE SEQUENCE [LARGE SCALE GENOMIC DNA]</scope>
    <source>
        <strain evidence="6">ATCC MYA-139 / BCRC 22969 / CBS 8797 / CCRC 22969 / KCTC 17520 / NBRC 10181 / NCYC 3082</strain>
    </source>
</reference>